<evidence type="ECO:0000313" key="1">
    <source>
        <dbReference type="EMBL" id="KAI4804429.1"/>
    </source>
</evidence>
<keyword evidence="2" id="KW-1185">Reference proteome</keyword>
<feature type="non-terminal residue" evidence="1">
    <location>
        <position position="1"/>
    </location>
</feature>
<dbReference type="EMBL" id="CM043799">
    <property type="protein sequence ID" value="KAI4804429.1"/>
    <property type="molecule type" value="Genomic_DNA"/>
</dbReference>
<feature type="non-terminal residue" evidence="1">
    <location>
        <position position="85"/>
    </location>
</feature>
<evidence type="ECO:0000313" key="2">
    <source>
        <dbReference type="Proteomes" id="UP001057452"/>
    </source>
</evidence>
<proteinExistence type="predicted"/>
<sequence>SEALKRFDLRQDSNALRLSCIGSLLGNDEGGGEGGQSGETSSAGSPLISLSEQETAQALSQNLSGPGEHNASSITGTSSTGFSFD</sequence>
<comment type="caution">
    <text evidence="1">The sequence shown here is derived from an EMBL/GenBank/DDBJ whole genome shotgun (WGS) entry which is preliminary data.</text>
</comment>
<dbReference type="Proteomes" id="UP001057452">
    <property type="component" value="Chromosome 15"/>
</dbReference>
<name>A0ACB9VWD6_CHAAC</name>
<gene>
    <name evidence="1" type="ORF">KUCAC02_026059</name>
</gene>
<organism evidence="1 2">
    <name type="scientific">Chaenocephalus aceratus</name>
    <name type="common">Blackfin icefish</name>
    <name type="synonym">Chaenichthys aceratus</name>
    <dbReference type="NCBI Taxonomy" id="36190"/>
    <lineage>
        <taxon>Eukaryota</taxon>
        <taxon>Metazoa</taxon>
        <taxon>Chordata</taxon>
        <taxon>Craniata</taxon>
        <taxon>Vertebrata</taxon>
        <taxon>Euteleostomi</taxon>
        <taxon>Actinopterygii</taxon>
        <taxon>Neopterygii</taxon>
        <taxon>Teleostei</taxon>
        <taxon>Neoteleostei</taxon>
        <taxon>Acanthomorphata</taxon>
        <taxon>Eupercaria</taxon>
        <taxon>Perciformes</taxon>
        <taxon>Notothenioidei</taxon>
        <taxon>Channichthyidae</taxon>
        <taxon>Chaenocephalus</taxon>
    </lineage>
</organism>
<protein>
    <submittedName>
        <fullName evidence="1">Uncharacterized protein</fullName>
    </submittedName>
</protein>
<accession>A0ACB9VWD6</accession>
<reference evidence="1" key="1">
    <citation type="submission" date="2022-05" db="EMBL/GenBank/DDBJ databases">
        <title>Chromosome-level genome of Chaenocephalus aceratus.</title>
        <authorList>
            <person name="Park H."/>
        </authorList>
    </citation>
    <scope>NUCLEOTIDE SEQUENCE</scope>
    <source>
        <strain evidence="1">KU_202001</strain>
    </source>
</reference>